<dbReference type="Proteomes" id="UP000228560">
    <property type="component" value="Unassembled WGS sequence"/>
</dbReference>
<evidence type="ECO:0000313" key="6">
    <source>
        <dbReference type="Proteomes" id="UP000182763"/>
    </source>
</evidence>
<dbReference type="Proteomes" id="UP000182763">
    <property type="component" value="Unassembled WGS sequence"/>
</dbReference>
<keyword evidence="1" id="KW-0812">Transmembrane</keyword>
<feature type="transmembrane region" description="Helical" evidence="1">
    <location>
        <begin position="12"/>
        <end position="33"/>
    </location>
</feature>
<accession>A0A2M7K6L7</accession>
<reference evidence="7 8" key="3">
    <citation type="submission" date="2017-09" db="EMBL/GenBank/DDBJ databases">
        <title>Depth-based differentiation of microbial function through sediment-hosted aquifers and enrichment of novel symbionts in the deep terrestrial subsurface.</title>
        <authorList>
            <person name="Probst A.J."/>
            <person name="Ladd B."/>
            <person name="Jarett J.K."/>
            <person name="Geller-Mcgrath D.E."/>
            <person name="Sieber C.M."/>
            <person name="Emerson J.B."/>
            <person name="Anantharaman K."/>
            <person name="Thomas B.C."/>
            <person name="Malmstrom R."/>
            <person name="Stieglmeier M."/>
            <person name="Klingl A."/>
            <person name="Woyke T."/>
            <person name="Ryan C.M."/>
            <person name="Banfield J.F."/>
        </authorList>
    </citation>
    <scope>NUCLEOTIDE SEQUENCE [LARGE SCALE GENOMIC DNA]</scope>
    <source>
        <strain evidence="5">CG_4_9_14_3_um_filter_33_16</strain>
    </source>
</reference>
<evidence type="ECO:0000313" key="8">
    <source>
        <dbReference type="Proteomes" id="UP000231493"/>
    </source>
</evidence>
<keyword evidence="1" id="KW-0472">Membrane</keyword>
<evidence type="ECO:0000313" key="4">
    <source>
        <dbReference type="EMBL" id="PIX33768.1"/>
    </source>
</evidence>
<dbReference type="EMBL" id="PFTV01000122">
    <property type="protein sequence ID" value="PJB56494.1"/>
    <property type="molecule type" value="Genomic_DNA"/>
</dbReference>
<dbReference type="AlphaFoldDB" id="A0A1J5G9R4"/>
<evidence type="ECO:0000259" key="2">
    <source>
        <dbReference type="PROSITE" id="PS50835"/>
    </source>
</evidence>
<gene>
    <name evidence="3" type="ORF">AUK42_05260</name>
    <name evidence="5" type="ORF">CO097_04960</name>
    <name evidence="4" type="ORF">COZ58_06335</name>
</gene>
<dbReference type="InterPro" id="IPR007110">
    <property type="entry name" value="Ig-like_dom"/>
</dbReference>
<accession>A0A1J5G9R4</accession>
<keyword evidence="1" id="KW-1133">Transmembrane helix</keyword>
<protein>
    <recommendedName>
        <fullName evidence="2">Ig-like domain-containing protein</fullName>
    </recommendedName>
</protein>
<dbReference type="PROSITE" id="PS50835">
    <property type="entry name" value="IG_LIKE"/>
    <property type="match status" value="1"/>
</dbReference>
<dbReference type="EMBL" id="PFIP01000129">
    <property type="protein sequence ID" value="PIX33768.1"/>
    <property type="molecule type" value="Genomic_DNA"/>
</dbReference>
<evidence type="ECO:0000313" key="3">
    <source>
        <dbReference type="EMBL" id="OIP69421.1"/>
    </source>
</evidence>
<dbReference type="EMBL" id="MNYY01000101">
    <property type="protein sequence ID" value="OIP69421.1"/>
    <property type="molecule type" value="Genomic_DNA"/>
</dbReference>
<evidence type="ECO:0000313" key="5">
    <source>
        <dbReference type="EMBL" id="PJB56494.1"/>
    </source>
</evidence>
<name>A0A1J5G9R4_9BACT</name>
<reference evidence="4" key="2">
    <citation type="submission" date="2017-09" db="EMBL/GenBank/DDBJ databases">
        <title>Depth-based differentiation of microbial function through sediment-hosted aquifers and enrichment of novel symbionts in the deep terrestrial subsurface.</title>
        <authorList>
            <person name="Probst A.J."/>
            <person name="Ladd B."/>
            <person name="Jarett J.K."/>
            <person name="Geller-Mcgrath D.E."/>
            <person name="Sieber C.M.K."/>
            <person name="Emerson J.B."/>
            <person name="Anantharaman K."/>
            <person name="Thomas B.C."/>
            <person name="Malmstrom R."/>
            <person name="Stieglmeier M."/>
            <person name="Klingl A."/>
            <person name="Woyke T."/>
            <person name="Ryan C.M."/>
            <person name="Banfield J.F."/>
        </authorList>
    </citation>
    <scope>NUCLEOTIDE SEQUENCE</scope>
    <source>
        <strain evidence="4">CG_4_8_14_3_um_filter_34_18</strain>
    </source>
</reference>
<sequence length="385" mass="44099">MKHKKSNKYFKIVIFILGATFIILFFGAINIFASEILSRADQNSIPKGTIFLDAQSFGEIIFISADQSILIFKNSTPQLEKLHPGDILFLRVNEDSSYGNLYQIKHLMKGELNRDNEGIIIEIIPWVRNHPPLISGLIARPSTLEIGQQSDLTCYAADEDKDELFYSWISTGGTLLGNGANITWIAPHQSGNYIINCEVTDRRGGKDIRAVELWVAEEFPPLTYAEKELIQKYGWGNNRVIRWPDGYVEVYDATNFSRIQEVLDRWNEVIGGKVIFYLSNNPQSPVKLTYNPELREENLCYHIDTHWSNYQLYAAEIKINPDTSSCGYPQNSYSLYLHSFSGIAGFDVWKGTTIDREDWQNFNLISEIMQTMIRALYQLPSAYNF</sequence>
<evidence type="ECO:0000313" key="7">
    <source>
        <dbReference type="Proteomes" id="UP000228560"/>
    </source>
</evidence>
<evidence type="ECO:0000256" key="1">
    <source>
        <dbReference type="SAM" id="Phobius"/>
    </source>
</evidence>
<organism evidence="3 6">
    <name type="scientific">Candidatus Infernicultor aquiphilus</name>
    <dbReference type="NCBI Taxonomy" id="1805029"/>
    <lineage>
        <taxon>Bacteria</taxon>
        <taxon>Pseudomonadati</taxon>
        <taxon>Atribacterota</taxon>
        <taxon>Candidatus Phoenicimicrobiia</taxon>
        <taxon>Candidatus Pheonicimicrobiales</taxon>
        <taxon>Candidatus Phoenicimicrobiaceae</taxon>
        <taxon>Candidatus Infernicultor</taxon>
    </lineage>
</organism>
<dbReference type="Proteomes" id="UP000231493">
    <property type="component" value="Unassembled WGS sequence"/>
</dbReference>
<reference evidence="3 6" key="1">
    <citation type="journal article" date="2016" name="Environ. Microbiol.">
        <title>Genomic resolution of a cold subsurface aquifer community provides metabolic insights for novel microbes adapted to high CO concentrations.</title>
        <authorList>
            <person name="Probst A.J."/>
            <person name="Castelle C.J."/>
            <person name="Singh A."/>
            <person name="Brown C.T."/>
            <person name="Anantharaman K."/>
            <person name="Sharon I."/>
            <person name="Hug L.A."/>
            <person name="Burstein D."/>
            <person name="Emerson J.B."/>
            <person name="Thomas B.C."/>
            <person name="Banfield J.F."/>
        </authorList>
    </citation>
    <scope>NUCLEOTIDE SEQUENCE [LARGE SCALE GENOMIC DNA]</scope>
    <source>
        <strain evidence="3">CG2_30_33_13</strain>
    </source>
</reference>
<accession>A0A2M8CBP9</accession>
<proteinExistence type="predicted"/>
<comment type="caution">
    <text evidence="3">The sequence shown here is derived from an EMBL/GenBank/DDBJ whole genome shotgun (WGS) entry which is preliminary data.</text>
</comment>
<feature type="domain" description="Ig-like" evidence="2">
    <location>
        <begin position="132"/>
        <end position="172"/>
    </location>
</feature>